<sequence>MLNRSRYILRALLYKRVRSSAKTGIRVRVYLSANPAAMTTGQPWSAVLAYSYRIRMDRVDTDRVLLERVFAAFNDHPVHRVDHKHTRAWYAKRLRSLSVGDVVGIDDRHYVCQKFGWASIPAPSIDRTRRPTGPRGLYL</sequence>
<accession>A0A2S6AML5</accession>
<dbReference type="AlphaFoldDB" id="A0A2S6AML5"/>
<reference evidence="1 2" key="1">
    <citation type="submission" date="2018-02" db="EMBL/GenBank/DDBJ databases">
        <title>8 Nocardia nova and 1 Nocardia cyriacigeorgica strain used for evolution to TMP-SMX.</title>
        <authorList>
            <person name="Mehta H."/>
            <person name="Weng J."/>
            <person name="Shamoo Y."/>
        </authorList>
    </citation>
    <scope>NUCLEOTIDE SEQUENCE [LARGE SCALE GENOMIC DNA]</scope>
    <source>
        <strain evidence="1 2">MDA3139</strain>
    </source>
</reference>
<protein>
    <submittedName>
        <fullName evidence="1">Uncharacterized protein</fullName>
    </submittedName>
</protein>
<dbReference type="Proteomes" id="UP000239874">
    <property type="component" value="Unassembled WGS sequence"/>
</dbReference>
<evidence type="ECO:0000313" key="2">
    <source>
        <dbReference type="Proteomes" id="UP000239874"/>
    </source>
</evidence>
<dbReference type="EMBL" id="PSZC01000014">
    <property type="protein sequence ID" value="PPJ36491.1"/>
    <property type="molecule type" value="Genomic_DNA"/>
</dbReference>
<gene>
    <name evidence="1" type="ORF">C5E45_20830</name>
</gene>
<name>A0A2S6AML5_9NOCA</name>
<dbReference type="RefSeq" id="WP_104380287.1">
    <property type="nucleotide sequence ID" value="NZ_PSZC01000014.1"/>
</dbReference>
<comment type="caution">
    <text evidence="1">The sequence shown here is derived from an EMBL/GenBank/DDBJ whole genome shotgun (WGS) entry which is preliminary data.</text>
</comment>
<proteinExistence type="predicted"/>
<organism evidence="1 2">
    <name type="scientific">Nocardia nova</name>
    <dbReference type="NCBI Taxonomy" id="37330"/>
    <lineage>
        <taxon>Bacteria</taxon>
        <taxon>Bacillati</taxon>
        <taxon>Actinomycetota</taxon>
        <taxon>Actinomycetes</taxon>
        <taxon>Mycobacteriales</taxon>
        <taxon>Nocardiaceae</taxon>
        <taxon>Nocardia</taxon>
    </lineage>
</organism>
<evidence type="ECO:0000313" key="1">
    <source>
        <dbReference type="EMBL" id="PPJ36491.1"/>
    </source>
</evidence>